<name>K2FER7_9BACT</name>
<reference evidence="1" key="1">
    <citation type="journal article" date="2012" name="Science">
        <title>Fermentation, hydrogen, and sulfur metabolism in multiple uncultivated bacterial phyla.</title>
        <authorList>
            <person name="Wrighton K.C."/>
            <person name="Thomas B.C."/>
            <person name="Sharon I."/>
            <person name="Miller C.S."/>
            <person name="Castelle C.J."/>
            <person name="VerBerkmoes N.C."/>
            <person name="Wilkins M.J."/>
            <person name="Hettich R.L."/>
            <person name="Lipton M.S."/>
            <person name="Williams K.H."/>
            <person name="Long P.E."/>
            <person name="Banfield J.F."/>
        </authorList>
    </citation>
    <scope>NUCLEOTIDE SEQUENCE [LARGE SCALE GENOMIC DNA]</scope>
</reference>
<protein>
    <submittedName>
        <fullName evidence="1">Uncharacterized protein</fullName>
    </submittedName>
</protein>
<dbReference type="EMBL" id="AMFJ01000120">
    <property type="protein sequence ID" value="EKE29686.1"/>
    <property type="molecule type" value="Genomic_DNA"/>
</dbReference>
<dbReference type="AlphaFoldDB" id="K2FER7"/>
<organism evidence="1">
    <name type="scientific">uncultured bacterium</name>
    <name type="common">gcode 4</name>
    <dbReference type="NCBI Taxonomy" id="1234023"/>
    <lineage>
        <taxon>Bacteria</taxon>
        <taxon>environmental samples</taxon>
    </lineage>
</organism>
<accession>K2FER7</accession>
<gene>
    <name evidence="1" type="ORF">ACD_2C00120G0001</name>
</gene>
<comment type="caution">
    <text evidence="1">The sequence shown here is derived from an EMBL/GenBank/DDBJ whole genome shotgun (WGS) entry which is preliminary data.</text>
</comment>
<evidence type="ECO:0000313" key="1">
    <source>
        <dbReference type="EMBL" id="EKE29686.1"/>
    </source>
</evidence>
<sequence>MNISVFLNRDIDKFSWLFSFRYKILASIQLDRLKNASSSRSSDKFDFDSFLLHSVAFQLYCRCSELDIIIIAENKCQGAIRIYPVELVSGGICDVMGKADNSMIRYHFHEIKSSLLFAEFEFYLLFFGFDWFLGFQKYYASRLSISEVKYFCSCTIFRIRKQRIPGVLFECVYDRILASIVLHSGYLSSSVQLENMDFLSIGKWIFPFWFHPVKSPSAHFHGLAHINRNPSSPSYSYVAFIFRISSFYKHGHSVDFERLGHFRIFDRWRKSPNRISSLDFKNRHLPKVSCNIPDSSEINSFYLNTPEFFFFIVPIC</sequence>
<proteinExistence type="predicted"/>